<evidence type="ECO:0000313" key="2">
    <source>
        <dbReference type="EMBL" id="KAL2644157.1"/>
    </source>
</evidence>
<reference evidence="2 3" key="1">
    <citation type="submission" date="2024-09" db="EMBL/GenBank/DDBJ databases">
        <title>Chromosome-scale assembly of Riccia fluitans.</title>
        <authorList>
            <person name="Paukszto L."/>
            <person name="Sawicki J."/>
            <person name="Karawczyk K."/>
            <person name="Piernik-Szablinska J."/>
            <person name="Szczecinska M."/>
            <person name="Mazdziarz M."/>
        </authorList>
    </citation>
    <scope>NUCLEOTIDE SEQUENCE [LARGE SCALE GENOMIC DNA]</scope>
    <source>
        <strain evidence="2">Rf_01</strain>
        <tissue evidence="2">Aerial parts of the thallus</tissue>
    </source>
</reference>
<evidence type="ECO:0000313" key="3">
    <source>
        <dbReference type="Proteomes" id="UP001605036"/>
    </source>
</evidence>
<protein>
    <submittedName>
        <fullName evidence="2">Uncharacterized protein</fullName>
    </submittedName>
</protein>
<dbReference type="EMBL" id="JBHFFA010000002">
    <property type="protein sequence ID" value="KAL2644157.1"/>
    <property type="molecule type" value="Genomic_DNA"/>
</dbReference>
<comment type="caution">
    <text evidence="2">The sequence shown here is derived from an EMBL/GenBank/DDBJ whole genome shotgun (WGS) entry which is preliminary data.</text>
</comment>
<gene>
    <name evidence="2" type="ORF">R1flu_011744</name>
</gene>
<proteinExistence type="predicted"/>
<sequence>MQASLVPAVQLNSSERLIPKLQIGRSAGTVGVTDSSSRYGGGKELPAHLGNAENAEASSSQHGLLTGAQGTHFQYPM</sequence>
<dbReference type="Proteomes" id="UP001605036">
    <property type="component" value="Unassembled WGS sequence"/>
</dbReference>
<evidence type="ECO:0000256" key="1">
    <source>
        <dbReference type="SAM" id="MobiDB-lite"/>
    </source>
</evidence>
<name>A0ABD1Z8N0_9MARC</name>
<feature type="region of interest" description="Disordered" evidence="1">
    <location>
        <begin position="28"/>
        <end position="77"/>
    </location>
</feature>
<organism evidence="2 3">
    <name type="scientific">Riccia fluitans</name>
    <dbReference type="NCBI Taxonomy" id="41844"/>
    <lineage>
        <taxon>Eukaryota</taxon>
        <taxon>Viridiplantae</taxon>
        <taxon>Streptophyta</taxon>
        <taxon>Embryophyta</taxon>
        <taxon>Marchantiophyta</taxon>
        <taxon>Marchantiopsida</taxon>
        <taxon>Marchantiidae</taxon>
        <taxon>Marchantiales</taxon>
        <taxon>Ricciaceae</taxon>
        <taxon>Riccia</taxon>
    </lineage>
</organism>
<dbReference type="AlphaFoldDB" id="A0ABD1Z8N0"/>
<keyword evidence="3" id="KW-1185">Reference proteome</keyword>
<feature type="compositionally biased region" description="Polar residues" evidence="1">
    <location>
        <begin position="56"/>
        <end position="77"/>
    </location>
</feature>
<accession>A0ABD1Z8N0</accession>